<keyword evidence="4 7" id="KW-0812">Transmembrane</keyword>
<dbReference type="SUPFAM" id="SSF161098">
    <property type="entry name" value="MetI-like"/>
    <property type="match status" value="1"/>
</dbReference>
<dbReference type="Pfam" id="PF00528">
    <property type="entry name" value="BPD_transp_1"/>
    <property type="match status" value="1"/>
</dbReference>
<comment type="subcellular location">
    <subcellularLocation>
        <location evidence="1 7">Cell membrane</location>
        <topology evidence="1 7">Multi-pass membrane protein</topology>
    </subcellularLocation>
</comment>
<evidence type="ECO:0000259" key="8">
    <source>
        <dbReference type="PROSITE" id="PS50928"/>
    </source>
</evidence>
<keyword evidence="2 7" id="KW-0813">Transport</keyword>
<evidence type="ECO:0000256" key="7">
    <source>
        <dbReference type="RuleBase" id="RU363032"/>
    </source>
</evidence>
<evidence type="ECO:0000256" key="4">
    <source>
        <dbReference type="ARBA" id="ARBA00022692"/>
    </source>
</evidence>
<keyword evidence="10" id="KW-1185">Reference proteome</keyword>
<feature type="transmembrane region" description="Helical" evidence="7">
    <location>
        <begin position="74"/>
        <end position="97"/>
    </location>
</feature>
<protein>
    <submittedName>
        <fullName evidence="9">Glutamate ABC transporter permease</fullName>
    </submittedName>
</protein>
<dbReference type="CDD" id="cd06261">
    <property type="entry name" value="TM_PBP2"/>
    <property type="match status" value="1"/>
</dbReference>
<dbReference type="RefSeq" id="WP_052203941.1">
    <property type="nucleotide sequence ID" value="NZ_CP012342.1"/>
</dbReference>
<dbReference type="InterPro" id="IPR010065">
    <property type="entry name" value="AA_ABC_transptr_permease_3TM"/>
</dbReference>
<feature type="transmembrane region" description="Helical" evidence="7">
    <location>
        <begin position="145"/>
        <end position="169"/>
    </location>
</feature>
<dbReference type="InterPro" id="IPR000515">
    <property type="entry name" value="MetI-like"/>
</dbReference>
<accession>A0A0K1R9Y2</accession>
<evidence type="ECO:0000313" key="9">
    <source>
        <dbReference type="EMBL" id="AKV58214.1"/>
    </source>
</evidence>
<feature type="transmembrane region" description="Helical" evidence="7">
    <location>
        <begin position="26"/>
        <end position="43"/>
    </location>
</feature>
<comment type="similarity">
    <text evidence="7">Belongs to the binding-protein-dependent transport system permease family.</text>
</comment>
<evidence type="ECO:0000256" key="2">
    <source>
        <dbReference type="ARBA" id="ARBA00022448"/>
    </source>
</evidence>
<name>A0A0K1R9Y2_9CORY</name>
<keyword evidence="6 7" id="KW-0472">Membrane</keyword>
<organism evidence="9 10">
    <name type="scientific">Corynebacterium riegelii</name>
    <dbReference type="NCBI Taxonomy" id="156976"/>
    <lineage>
        <taxon>Bacteria</taxon>
        <taxon>Bacillati</taxon>
        <taxon>Actinomycetota</taxon>
        <taxon>Actinomycetes</taxon>
        <taxon>Mycobacteriales</taxon>
        <taxon>Corynebacteriaceae</taxon>
        <taxon>Corynebacterium</taxon>
    </lineage>
</organism>
<dbReference type="STRING" id="156976.AK829_02445"/>
<keyword evidence="5 7" id="KW-1133">Transmembrane helix</keyword>
<evidence type="ECO:0000256" key="3">
    <source>
        <dbReference type="ARBA" id="ARBA00022475"/>
    </source>
</evidence>
<dbReference type="EMBL" id="CP012342">
    <property type="protein sequence ID" value="AKV58214.1"/>
    <property type="molecule type" value="Genomic_DNA"/>
</dbReference>
<sequence>MATSNAVRATVLYDAPGPKAIQRNRIYTVITIALMALALWWVLSTLGEKGQLDAAKWRPFLDGNTWKTYILPGLWGTVKAAVTSIIFAIVFGVVFGLGRLSENRLVRGFCAVIVEFFRAIPVLLLMIFAYQLFALYKMVPPSGLAFWAVVVALTLYNGSVIAEILRAGINSLPKGQTEASRALGMSHWQTMWTILLPQSVAAMLPALIAQMVIALKDTALGYQIGYVEVVRSGIQSASANQNFLASLFVVGVIMILINFALTALAERVERQLRAGRARRNIFAKVPEAAGAGVGLDTKDTVNVDWKAPGYKQIENPDE</sequence>
<evidence type="ECO:0000313" key="10">
    <source>
        <dbReference type="Proteomes" id="UP000060016"/>
    </source>
</evidence>
<feature type="transmembrane region" description="Helical" evidence="7">
    <location>
        <begin position="109"/>
        <end position="133"/>
    </location>
</feature>
<evidence type="ECO:0000256" key="6">
    <source>
        <dbReference type="ARBA" id="ARBA00023136"/>
    </source>
</evidence>
<dbReference type="PATRIC" id="fig|156976.3.peg.486"/>
<evidence type="ECO:0000256" key="5">
    <source>
        <dbReference type="ARBA" id="ARBA00022989"/>
    </source>
</evidence>
<dbReference type="GO" id="GO:0022857">
    <property type="term" value="F:transmembrane transporter activity"/>
    <property type="evidence" value="ECO:0007669"/>
    <property type="project" value="InterPro"/>
</dbReference>
<dbReference type="PANTHER" id="PTHR30614:SF21">
    <property type="entry name" value="AMINO ACID ABC TRANSPORTER PERMEASE"/>
    <property type="match status" value="1"/>
</dbReference>
<dbReference type="AlphaFoldDB" id="A0A0K1R9Y2"/>
<dbReference type="GO" id="GO:0006865">
    <property type="term" value="P:amino acid transport"/>
    <property type="evidence" value="ECO:0007669"/>
    <property type="project" value="TreeGrafter"/>
</dbReference>
<dbReference type="GO" id="GO:0043190">
    <property type="term" value="C:ATP-binding cassette (ABC) transporter complex"/>
    <property type="evidence" value="ECO:0007669"/>
    <property type="project" value="InterPro"/>
</dbReference>
<feature type="transmembrane region" description="Helical" evidence="7">
    <location>
        <begin position="190"/>
        <end position="213"/>
    </location>
</feature>
<feature type="transmembrane region" description="Helical" evidence="7">
    <location>
        <begin position="243"/>
        <end position="264"/>
    </location>
</feature>
<dbReference type="Gene3D" id="1.10.3720.10">
    <property type="entry name" value="MetI-like"/>
    <property type="match status" value="1"/>
</dbReference>
<dbReference type="KEGG" id="crie:AK829_02445"/>
<gene>
    <name evidence="9" type="ORF">AK829_02445</name>
</gene>
<dbReference type="NCBIfam" id="TIGR01726">
    <property type="entry name" value="HEQRo_perm_3TM"/>
    <property type="match status" value="1"/>
</dbReference>
<dbReference type="InterPro" id="IPR043429">
    <property type="entry name" value="ArtM/GltK/GlnP/TcyL/YhdX-like"/>
</dbReference>
<reference evidence="9 10" key="1">
    <citation type="submission" date="2015-08" db="EMBL/GenBank/DDBJ databases">
        <authorList>
            <person name="Babu N.S."/>
            <person name="Beckwith C.J."/>
            <person name="Beseler K.G."/>
            <person name="Brison A."/>
            <person name="Carone J.V."/>
            <person name="Caskin T.P."/>
            <person name="Diamond M."/>
            <person name="Durham M.E."/>
            <person name="Foxe J.M."/>
            <person name="Go M."/>
            <person name="Henderson B.A."/>
            <person name="Jones I.B."/>
            <person name="McGettigan J.A."/>
            <person name="Micheletti S.J."/>
            <person name="Nasrallah M.E."/>
            <person name="Ortiz D."/>
            <person name="Piller C.R."/>
            <person name="Privatt S.R."/>
            <person name="Schneider S.L."/>
            <person name="Sharp S."/>
            <person name="Smith T.C."/>
            <person name="Stanton J.D."/>
            <person name="Ullery H.E."/>
            <person name="Wilson R.J."/>
            <person name="Serrano M.G."/>
            <person name="Buck G."/>
            <person name="Lee V."/>
            <person name="Wang Y."/>
            <person name="Carvalho R."/>
            <person name="Voegtly L."/>
            <person name="Shi R."/>
            <person name="Duckworth R."/>
            <person name="Johnson A."/>
            <person name="Loviza R."/>
            <person name="Walstead R."/>
            <person name="Shah Z."/>
            <person name="Kiflezghi M."/>
            <person name="Wade K."/>
            <person name="Ball S.L."/>
            <person name="Bradley K.W."/>
            <person name="Asai D.J."/>
            <person name="Bowman C.A."/>
            <person name="Russell D.A."/>
            <person name="Pope W.H."/>
            <person name="Jacobs-Sera D."/>
            <person name="Hendrix R.W."/>
            <person name="Hatfull G.F."/>
        </authorList>
    </citation>
    <scope>NUCLEOTIDE SEQUENCE [LARGE SCALE GENOMIC DNA]</scope>
    <source>
        <strain evidence="9 10">PUDD_83A45</strain>
    </source>
</reference>
<dbReference type="Proteomes" id="UP000060016">
    <property type="component" value="Chromosome"/>
</dbReference>
<proteinExistence type="inferred from homology"/>
<keyword evidence="3" id="KW-1003">Cell membrane</keyword>
<evidence type="ECO:0000256" key="1">
    <source>
        <dbReference type="ARBA" id="ARBA00004651"/>
    </source>
</evidence>
<dbReference type="PANTHER" id="PTHR30614">
    <property type="entry name" value="MEMBRANE COMPONENT OF AMINO ACID ABC TRANSPORTER"/>
    <property type="match status" value="1"/>
</dbReference>
<feature type="domain" description="ABC transmembrane type-1" evidence="8">
    <location>
        <begin position="74"/>
        <end position="265"/>
    </location>
</feature>
<dbReference type="InterPro" id="IPR035906">
    <property type="entry name" value="MetI-like_sf"/>
</dbReference>
<dbReference type="PROSITE" id="PS50928">
    <property type="entry name" value="ABC_TM1"/>
    <property type="match status" value="1"/>
</dbReference>